<evidence type="ECO:0000256" key="5">
    <source>
        <dbReference type="ARBA" id="ARBA00022989"/>
    </source>
</evidence>
<dbReference type="EMBL" id="FOMG01000015">
    <property type="protein sequence ID" value="SFC95969.1"/>
    <property type="molecule type" value="Genomic_DNA"/>
</dbReference>
<dbReference type="STRING" id="119641.SAMN05421842_11513"/>
<keyword evidence="4 8" id="KW-0812">Transmembrane</keyword>
<accession>A0A1I1NEB7</accession>
<dbReference type="InterPro" id="IPR034746">
    <property type="entry name" value="POTRA"/>
</dbReference>
<reference evidence="10 11" key="1">
    <citation type="submission" date="2016-10" db="EMBL/GenBank/DDBJ databases">
        <authorList>
            <person name="de Groot N.N."/>
        </authorList>
    </citation>
    <scope>NUCLEOTIDE SEQUENCE [LARGE SCALE GENOMIC DNA]</scope>
    <source>
        <strain evidence="10 11">DSM 12992</strain>
    </source>
</reference>
<evidence type="ECO:0000256" key="8">
    <source>
        <dbReference type="SAM" id="Phobius"/>
    </source>
</evidence>
<evidence type="ECO:0000313" key="11">
    <source>
        <dbReference type="Proteomes" id="UP000199263"/>
    </source>
</evidence>
<evidence type="ECO:0000259" key="9">
    <source>
        <dbReference type="PROSITE" id="PS51779"/>
    </source>
</evidence>
<gene>
    <name evidence="10" type="ORF">SAMN05421842_11513</name>
</gene>
<dbReference type="Pfam" id="PF08478">
    <property type="entry name" value="POTRA_1"/>
    <property type="match status" value="1"/>
</dbReference>
<keyword evidence="5 8" id="KW-1133">Transmembrane helix</keyword>
<evidence type="ECO:0000256" key="7">
    <source>
        <dbReference type="ARBA" id="ARBA00023306"/>
    </source>
</evidence>
<dbReference type="PANTHER" id="PTHR37820:SF1">
    <property type="entry name" value="CELL DIVISION PROTEIN FTSQ"/>
    <property type="match status" value="1"/>
</dbReference>
<name>A0A1I1NEB7_9CLOT</name>
<evidence type="ECO:0000313" key="10">
    <source>
        <dbReference type="EMBL" id="SFC95969.1"/>
    </source>
</evidence>
<dbReference type="GO" id="GO:0005886">
    <property type="term" value="C:plasma membrane"/>
    <property type="evidence" value="ECO:0007669"/>
    <property type="project" value="TreeGrafter"/>
</dbReference>
<sequence length="250" mass="28891">MIKKENKYILKAQRKKFIKKLLIIFLFFVMAVVLFITKSNFFIVKKVAITGNPIITGDDVKKRCERIIGENIFFVKKDDLIKEAKKNPYVDEVKVSKQYPKQININIVEKEGIYYVNQGKSKFILNNKLILLEKTDDIQGRNLVEVTGIDFQESEIGNTVLEDYRIRNILEDFYNVVKNNPTGYNVSCIDIKDLTDIKVYIGDIEGRLGNDENILDKMNKILHIVSNPETGITKGYIDVSFDGSPIYYKE</sequence>
<keyword evidence="6 8" id="KW-0472">Membrane</keyword>
<evidence type="ECO:0000256" key="3">
    <source>
        <dbReference type="ARBA" id="ARBA00022618"/>
    </source>
</evidence>
<dbReference type="InterPro" id="IPR050487">
    <property type="entry name" value="FtsQ_DivIB"/>
</dbReference>
<evidence type="ECO:0000256" key="2">
    <source>
        <dbReference type="ARBA" id="ARBA00022475"/>
    </source>
</evidence>
<keyword evidence="7" id="KW-0131">Cell cycle</keyword>
<comment type="subcellular location">
    <subcellularLocation>
        <location evidence="1">Membrane</location>
    </subcellularLocation>
</comment>
<organism evidence="10 11">
    <name type="scientific">Clostridium uliginosum</name>
    <dbReference type="NCBI Taxonomy" id="119641"/>
    <lineage>
        <taxon>Bacteria</taxon>
        <taxon>Bacillati</taxon>
        <taxon>Bacillota</taxon>
        <taxon>Clostridia</taxon>
        <taxon>Eubacteriales</taxon>
        <taxon>Clostridiaceae</taxon>
        <taxon>Clostridium</taxon>
    </lineage>
</organism>
<keyword evidence="2" id="KW-1003">Cell membrane</keyword>
<keyword evidence="3 10" id="KW-0132">Cell division</keyword>
<feature type="transmembrane region" description="Helical" evidence="8">
    <location>
        <begin position="21"/>
        <end position="43"/>
    </location>
</feature>
<proteinExistence type="predicted"/>
<evidence type="ECO:0000256" key="1">
    <source>
        <dbReference type="ARBA" id="ARBA00004370"/>
    </source>
</evidence>
<dbReference type="Proteomes" id="UP000199263">
    <property type="component" value="Unassembled WGS sequence"/>
</dbReference>
<feature type="domain" description="POTRA" evidence="9">
    <location>
        <begin position="42"/>
        <end position="112"/>
    </location>
</feature>
<protein>
    <submittedName>
        <fullName evidence="10">Cell division protein FtsQ</fullName>
    </submittedName>
</protein>
<dbReference type="GO" id="GO:0051301">
    <property type="term" value="P:cell division"/>
    <property type="evidence" value="ECO:0007669"/>
    <property type="project" value="UniProtKB-KW"/>
</dbReference>
<dbReference type="AlphaFoldDB" id="A0A1I1NEB7"/>
<dbReference type="PROSITE" id="PS51779">
    <property type="entry name" value="POTRA"/>
    <property type="match status" value="1"/>
</dbReference>
<dbReference type="PANTHER" id="PTHR37820">
    <property type="entry name" value="CELL DIVISION PROTEIN DIVIB"/>
    <property type="match status" value="1"/>
</dbReference>
<keyword evidence="11" id="KW-1185">Reference proteome</keyword>
<evidence type="ECO:0000256" key="6">
    <source>
        <dbReference type="ARBA" id="ARBA00023136"/>
    </source>
</evidence>
<dbReference type="InterPro" id="IPR013685">
    <property type="entry name" value="POTRA_FtsQ_type"/>
</dbReference>
<dbReference type="Gene3D" id="3.10.20.310">
    <property type="entry name" value="membrane protein fhac"/>
    <property type="match status" value="1"/>
</dbReference>
<evidence type="ECO:0000256" key="4">
    <source>
        <dbReference type="ARBA" id="ARBA00022692"/>
    </source>
</evidence>